<dbReference type="InterPro" id="IPR025558">
    <property type="entry name" value="DUF4283"/>
</dbReference>
<feature type="domain" description="DUF4283" evidence="2">
    <location>
        <begin position="61"/>
        <end position="140"/>
    </location>
</feature>
<dbReference type="AlphaFoldDB" id="A0A6P6X913"/>
<sequence>MAVLQPSEGAIGAAPPLSKSFAAVVTASSSAEAFDPGTISTRRGEPAFRIANSDIQQLARLFQQALVGRFSYSRPPMEAVRRFFLLLGLKGDYAVALLDTNHVLIRPTVEEDYIWLFVRRTWYIRSSPMTISKWFLDFKANKEISIAPVWVSFPSLPLPFFGRNPLNKLASVLGRPLKIDAATRDLRRLSVARVLVEIDVARAPAKRVWIGDEEYGFWQNMEYESWPAFCSFCERFGHDQQECYRKFPALRPAKNPQAHLPQPKDPLPQGDQGTTMARGEDVGEWRDV</sequence>
<dbReference type="OrthoDB" id="1939300at2759"/>
<protein>
    <recommendedName>
        <fullName evidence="2">DUF4283 domain-containing protein</fullName>
    </recommendedName>
</protein>
<proteinExistence type="predicted"/>
<evidence type="ECO:0000256" key="1">
    <source>
        <dbReference type="SAM" id="MobiDB-lite"/>
    </source>
</evidence>
<accession>A0A6P6X913</accession>
<dbReference type="InterPro" id="IPR040256">
    <property type="entry name" value="At4g02000-like"/>
</dbReference>
<keyword evidence="3" id="KW-1185">Reference proteome</keyword>
<feature type="compositionally biased region" description="Basic and acidic residues" evidence="1">
    <location>
        <begin position="278"/>
        <end position="288"/>
    </location>
</feature>
<dbReference type="GeneID" id="113740911"/>
<feature type="region of interest" description="Disordered" evidence="1">
    <location>
        <begin position="254"/>
        <end position="288"/>
    </location>
</feature>
<dbReference type="Pfam" id="PF14111">
    <property type="entry name" value="DUF4283"/>
    <property type="match status" value="1"/>
</dbReference>
<name>A0A6P6X913_COFAR</name>
<reference evidence="4" key="2">
    <citation type="submission" date="2025-08" db="UniProtKB">
        <authorList>
            <consortium name="RefSeq"/>
        </authorList>
    </citation>
    <scope>IDENTIFICATION</scope>
    <source>
        <tissue evidence="4">Leaves</tissue>
    </source>
</reference>
<gene>
    <name evidence="4" type="primary">LOC113740911</name>
</gene>
<evidence type="ECO:0000313" key="3">
    <source>
        <dbReference type="Proteomes" id="UP001652660"/>
    </source>
</evidence>
<dbReference type="RefSeq" id="XP_027124225.1">
    <property type="nucleotide sequence ID" value="XM_027268424.1"/>
</dbReference>
<dbReference type="Proteomes" id="UP001652660">
    <property type="component" value="Chromosome 4e"/>
</dbReference>
<organism evidence="3 4">
    <name type="scientific">Coffea arabica</name>
    <name type="common">Arabian coffee</name>
    <dbReference type="NCBI Taxonomy" id="13443"/>
    <lineage>
        <taxon>Eukaryota</taxon>
        <taxon>Viridiplantae</taxon>
        <taxon>Streptophyta</taxon>
        <taxon>Embryophyta</taxon>
        <taxon>Tracheophyta</taxon>
        <taxon>Spermatophyta</taxon>
        <taxon>Magnoliopsida</taxon>
        <taxon>eudicotyledons</taxon>
        <taxon>Gunneridae</taxon>
        <taxon>Pentapetalae</taxon>
        <taxon>asterids</taxon>
        <taxon>lamiids</taxon>
        <taxon>Gentianales</taxon>
        <taxon>Rubiaceae</taxon>
        <taxon>Ixoroideae</taxon>
        <taxon>Gardenieae complex</taxon>
        <taxon>Bertiereae - Coffeeae clade</taxon>
        <taxon>Coffeeae</taxon>
        <taxon>Coffea</taxon>
    </lineage>
</organism>
<reference evidence="3" key="1">
    <citation type="journal article" date="2025" name="Foods">
        <title>Unveiling the Microbial Signatures of Arabica Coffee Cherries: Insights into Ripeness Specific Diversity, Functional Traits, and Implications for Quality and Safety.</title>
        <authorList>
            <consortium name="RefSeq"/>
            <person name="Tenea G.N."/>
            <person name="Cifuentes V."/>
            <person name="Reyes P."/>
            <person name="Cevallos-Vallejos M."/>
        </authorList>
    </citation>
    <scope>NUCLEOTIDE SEQUENCE [LARGE SCALE GENOMIC DNA]</scope>
</reference>
<dbReference type="PANTHER" id="PTHR31286">
    <property type="entry name" value="GLYCINE-RICH CELL WALL STRUCTURAL PROTEIN 1.8-LIKE"/>
    <property type="match status" value="1"/>
</dbReference>
<dbReference type="PANTHER" id="PTHR31286:SF179">
    <property type="entry name" value="RNASE H TYPE-1 DOMAIN-CONTAINING PROTEIN"/>
    <property type="match status" value="1"/>
</dbReference>
<evidence type="ECO:0000259" key="2">
    <source>
        <dbReference type="Pfam" id="PF14111"/>
    </source>
</evidence>
<evidence type="ECO:0000313" key="4">
    <source>
        <dbReference type="RefSeq" id="XP_027124225.1"/>
    </source>
</evidence>